<accession>A0A8H7NT18</accession>
<comment type="caution">
    <text evidence="1">The sequence shown here is derived from an EMBL/GenBank/DDBJ whole genome shotgun (WGS) entry which is preliminary data.</text>
</comment>
<reference evidence="1" key="1">
    <citation type="submission" date="2020-11" db="EMBL/GenBank/DDBJ databases">
        <authorList>
            <person name="Koelle M."/>
            <person name="Horta M.A.C."/>
            <person name="Nowrousian M."/>
            <person name="Ohm R.A."/>
            <person name="Benz P."/>
            <person name="Pilgard A."/>
        </authorList>
    </citation>
    <scope>NUCLEOTIDE SEQUENCE</scope>
    <source>
        <strain evidence="1">FPRL280</strain>
    </source>
</reference>
<sequence>MMNTAFHSSPFLIQTLLYPARRSIFVNTLACFNLSRRSDISGSGYRSLTVFSLISW</sequence>
<reference evidence="1" key="2">
    <citation type="journal article" name="Front. Microbiol.">
        <title>Degradative Capacity of Two Strains of Rhodonia placenta: From Phenotype to Genotype.</title>
        <authorList>
            <person name="Kolle M."/>
            <person name="Horta M.A.C."/>
            <person name="Nowrousian M."/>
            <person name="Ohm R.A."/>
            <person name="Benz J.P."/>
            <person name="Pilgard A."/>
        </authorList>
    </citation>
    <scope>NUCLEOTIDE SEQUENCE</scope>
    <source>
        <strain evidence="1">FPRL280</strain>
    </source>
</reference>
<dbReference type="EMBL" id="JADOXO010000670">
    <property type="protein sequence ID" value="KAF9801398.1"/>
    <property type="molecule type" value="Genomic_DNA"/>
</dbReference>
<evidence type="ECO:0000313" key="1">
    <source>
        <dbReference type="EMBL" id="KAF9801398.1"/>
    </source>
</evidence>
<evidence type="ECO:0000313" key="2">
    <source>
        <dbReference type="Proteomes" id="UP000639403"/>
    </source>
</evidence>
<proteinExistence type="predicted"/>
<name>A0A8H7NT18_9APHY</name>
<protein>
    <submittedName>
        <fullName evidence="1">Uncharacterized protein</fullName>
    </submittedName>
</protein>
<organism evidence="1 2">
    <name type="scientific">Rhodonia placenta</name>
    <dbReference type="NCBI Taxonomy" id="104341"/>
    <lineage>
        <taxon>Eukaryota</taxon>
        <taxon>Fungi</taxon>
        <taxon>Dikarya</taxon>
        <taxon>Basidiomycota</taxon>
        <taxon>Agaricomycotina</taxon>
        <taxon>Agaricomycetes</taxon>
        <taxon>Polyporales</taxon>
        <taxon>Adustoporiaceae</taxon>
        <taxon>Rhodonia</taxon>
    </lineage>
</organism>
<dbReference type="AlphaFoldDB" id="A0A8H7NT18"/>
<gene>
    <name evidence="1" type="ORF">IEO21_10125</name>
</gene>
<dbReference type="Proteomes" id="UP000639403">
    <property type="component" value="Unassembled WGS sequence"/>
</dbReference>